<dbReference type="NCBIfam" id="TIGR00305">
    <property type="entry name" value="putative toxin-antitoxin system toxin component, PIN family"/>
    <property type="match status" value="1"/>
</dbReference>
<accession>A0A8E6B3D3</accession>
<dbReference type="Proteomes" id="UP000676194">
    <property type="component" value="Chromosome"/>
</dbReference>
<dbReference type="SUPFAM" id="SSF88723">
    <property type="entry name" value="PIN domain-like"/>
    <property type="match status" value="1"/>
</dbReference>
<feature type="domain" description="PIN" evidence="1">
    <location>
        <begin position="3"/>
        <end position="109"/>
    </location>
</feature>
<dbReference type="PANTHER" id="PTHR34610">
    <property type="entry name" value="SSL7007 PROTEIN"/>
    <property type="match status" value="1"/>
</dbReference>
<dbReference type="KEGG" id="tsph:KIH39_21725"/>
<evidence type="ECO:0000313" key="3">
    <source>
        <dbReference type="Proteomes" id="UP000676194"/>
    </source>
</evidence>
<dbReference type="InterPro" id="IPR029060">
    <property type="entry name" value="PIN-like_dom_sf"/>
</dbReference>
<dbReference type="InterPro" id="IPR002850">
    <property type="entry name" value="PIN_toxin-like"/>
</dbReference>
<name>A0A8E6B3D3_9BACT</name>
<organism evidence="2 3">
    <name type="scientific">Telmatocola sphagniphila</name>
    <dbReference type="NCBI Taxonomy" id="1123043"/>
    <lineage>
        <taxon>Bacteria</taxon>
        <taxon>Pseudomonadati</taxon>
        <taxon>Planctomycetota</taxon>
        <taxon>Planctomycetia</taxon>
        <taxon>Gemmatales</taxon>
        <taxon>Gemmataceae</taxon>
    </lineage>
</organism>
<reference evidence="2" key="1">
    <citation type="submission" date="2021-05" db="EMBL/GenBank/DDBJ databases">
        <title>Complete genome sequence of the cellulolytic planctomycete Telmatocola sphagniphila SP2T and characterization of the first cellulase from planctomycetes.</title>
        <authorList>
            <person name="Rakitin A.L."/>
            <person name="Beletsky A.V."/>
            <person name="Naumoff D.G."/>
            <person name="Kulichevskaya I.S."/>
            <person name="Mardanov A.V."/>
            <person name="Ravin N.V."/>
            <person name="Dedysh S.N."/>
        </authorList>
    </citation>
    <scope>NUCLEOTIDE SEQUENCE</scope>
    <source>
        <strain evidence="2">SP2T</strain>
    </source>
</reference>
<evidence type="ECO:0000313" key="2">
    <source>
        <dbReference type="EMBL" id="QVL31440.1"/>
    </source>
</evidence>
<evidence type="ECO:0000259" key="1">
    <source>
        <dbReference type="Pfam" id="PF13470"/>
    </source>
</evidence>
<keyword evidence="3" id="KW-1185">Reference proteome</keyword>
<sequence>MMFLQAALNPSGPAAACLRVLENQLIRVLVTREILEEIEQTLRKPLIQTRYPRLTETVILEFIERIIELVEIRPPVAKRFTYIRDPKDEPYINLAIAEDANYLVSRDRDLLDLAKIDYPDAALLRREAPNLNILEPIEFLNTIRDNLRLREQFGQ</sequence>
<protein>
    <submittedName>
        <fullName evidence="2">Putative toxin-antitoxin system toxin component, PIN family</fullName>
    </submittedName>
</protein>
<dbReference type="InterPro" id="IPR002716">
    <property type="entry name" value="PIN_dom"/>
</dbReference>
<dbReference type="PANTHER" id="PTHR34610:SF3">
    <property type="entry name" value="SSL7007 PROTEIN"/>
    <property type="match status" value="1"/>
</dbReference>
<proteinExistence type="predicted"/>
<dbReference type="Pfam" id="PF13470">
    <property type="entry name" value="PIN_3"/>
    <property type="match status" value="1"/>
</dbReference>
<dbReference type="EMBL" id="CP074694">
    <property type="protein sequence ID" value="QVL31440.1"/>
    <property type="molecule type" value="Genomic_DNA"/>
</dbReference>
<dbReference type="AlphaFoldDB" id="A0A8E6B3D3"/>
<gene>
    <name evidence="2" type="ORF">KIH39_21725</name>
</gene>